<feature type="non-terminal residue" evidence="1">
    <location>
        <position position="125"/>
    </location>
</feature>
<proteinExistence type="predicted"/>
<dbReference type="EMBL" id="GBHO01039436">
    <property type="protein sequence ID" value="JAG04168.1"/>
    <property type="molecule type" value="Transcribed_RNA"/>
</dbReference>
<gene>
    <name evidence="1" type="primary">gtf3a</name>
    <name evidence="1" type="ORF">CM83_9247</name>
</gene>
<name>A0A0A9WCE1_LYGHE</name>
<reference evidence="1" key="2">
    <citation type="submission" date="2014-07" db="EMBL/GenBank/DDBJ databases">
        <authorList>
            <person name="Hull J."/>
        </authorList>
    </citation>
    <scope>NUCLEOTIDE SEQUENCE</scope>
</reference>
<accession>A0A0A9WCE1</accession>
<reference evidence="1" key="1">
    <citation type="journal article" date="2014" name="PLoS ONE">
        <title>Transcriptome-Based Identification of ABC Transporters in the Western Tarnished Plant Bug Lygus hesperus.</title>
        <authorList>
            <person name="Hull J.J."/>
            <person name="Chaney K."/>
            <person name="Geib S.M."/>
            <person name="Fabrick J.A."/>
            <person name="Brent C.S."/>
            <person name="Walsh D."/>
            <person name="Lavine L.C."/>
        </authorList>
    </citation>
    <scope>NUCLEOTIDE SEQUENCE</scope>
</reference>
<protein>
    <submittedName>
        <fullName evidence="1">Transcription factor IIIA</fullName>
    </submittedName>
</protein>
<evidence type="ECO:0000313" key="1">
    <source>
        <dbReference type="EMBL" id="JAG04168.1"/>
    </source>
</evidence>
<dbReference type="AlphaFoldDB" id="A0A0A9WCE1"/>
<feature type="non-terminal residue" evidence="1">
    <location>
        <position position="1"/>
    </location>
</feature>
<sequence>KASNDTMVDDTSTCITLDGTKVLVNPLVIVKNIPASSIVATTTATNTLKNVQKAPLDPSSIQQQASATTQEHQVHNATKLERSLDITHTSIQPIQIVKPLLQPSSTVATAATAIAMPSAVIIFKL</sequence>
<organism evidence="1">
    <name type="scientific">Lygus hesperus</name>
    <name type="common">Western plant bug</name>
    <dbReference type="NCBI Taxonomy" id="30085"/>
    <lineage>
        <taxon>Eukaryota</taxon>
        <taxon>Metazoa</taxon>
        <taxon>Ecdysozoa</taxon>
        <taxon>Arthropoda</taxon>
        <taxon>Hexapoda</taxon>
        <taxon>Insecta</taxon>
        <taxon>Pterygota</taxon>
        <taxon>Neoptera</taxon>
        <taxon>Paraneoptera</taxon>
        <taxon>Hemiptera</taxon>
        <taxon>Heteroptera</taxon>
        <taxon>Panheteroptera</taxon>
        <taxon>Cimicomorpha</taxon>
        <taxon>Miridae</taxon>
        <taxon>Mirini</taxon>
        <taxon>Lygus</taxon>
    </lineage>
</organism>